<evidence type="ECO:0000256" key="1">
    <source>
        <dbReference type="SAM" id="MobiDB-lite"/>
    </source>
</evidence>
<evidence type="ECO:0008006" key="4">
    <source>
        <dbReference type="Google" id="ProtNLM"/>
    </source>
</evidence>
<proteinExistence type="predicted"/>
<gene>
    <name evidence="2" type="ORF">TGAMA5MH_09707</name>
</gene>
<dbReference type="EMBL" id="MTYH01000105">
    <property type="protein sequence ID" value="PNP38349.1"/>
    <property type="molecule type" value="Genomic_DNA"/>
</dbReference>
<feature type="compositionally biased region" description="Basic and acidic residues" evidence="1">
    <location>
        <begin position="416"/>
        <end position="432"/>
    </location>
</feature>
<dbReference type="AlphaFoldDB" id="A0A2K0SYJ6"/>
<organism evidence="2 3">
    <name type="scientific">Trichoderma gamsii</name>
    <dbReference type="NCBI Taxonomy" id="398673"/>
    <lineage>
        <taxon>Eukaryota</taxon>
        <taxon>Fungi</taxon>
        <taxon>Dikarya</taxon>
        <taxon>Ascomycota</taxon>
        <taxon>Pezizomycotina</taxon>
        <taxon>Sordariomycetes</taxon>
        <taxon>Hypocreomycetidae</taxon>
        <taxon>Hypocreales</taxon>
        <taxon>Hypocreaceae</taxon>
        <taxon>Trichoderma</taxon>
    </lineage>
</organism>
<accession>A0A2K0SYJ6</accession>
<feature type="compositionally biased region" description="Low complexity" evidence="1">
    <location>
        <begin position="51"/>
        <end position="81"/>
    </location>
</feature>
<protein>
    <recommendedName>
        <fullName evidence="4">Acetoacetate decarboxylase</fullName>
    </recommendedName>
</protein>
<comment type="caution">
    <text evidence="2">The sequence shown here is derived from an EMBL/GenBank/DDBJ whole genome shotgun (WGS) entry which is preliminary data.</text>
</comment>
<reference evidence="2 3" key="1">
    <citation type="submission" date="2017-02" db="EMBL/GenBank/DDBJ databases">
        <title>Genomes of Trichoderma spp. with biocontrol activity.</title>
        <authorList>
            <person name="Gardiner D."/>
            <person name="Kazan K."/>
            <person name="Vos C."/>
            <person name="Harvey P."/>
        </authorList>
    </citation>
    <scope>NUCLEOTIDE SEQUENCE [LARGE SCALE GENOMIC DNA]</scope>
    <source>
        <strain evidence="2 3">A5MH</strain>
    </source>
</reference>
<sequence>MAHNTAIAPQTPPLRPILFADTKSKPQLRIVDTSLSPDEIHYLDDDDFGNQPCSPQSPVSSSHWEDATSTTSASIPSTPTTQISIHEPLLSHDLSSKSSEALLSEPIVKEIKIPPESFGGPIAHLSPQWDLRGDIYTFSFWTSPKAASTLPEHAYSPLEGVTSFADESYSRPVGGLSMIQILSYRDSPIGPYDEMLVAPGSFDWERTEADGKKTRGCNPKITRIYVSTPNSCFNGRTNWNVPKHLAKFVWDHHPDGSTTIKIYPHDDPSNPDESQPSARPFFQTTFKPMSLVPRFPFATSWADRLGFNTTLVMPPLPSGNGTYGELPSTNRWIKLETKQYCSRSTAGWYDVQQPDAGSACGGHENFLPWLGRWQVGVKMEDAFLSFDVPQETWDKGDVLSDATSDDDKKEDDENDYEQRKEEELRSRPEPEKWNTTFLHDYFT</sequence>
<dbReference type="Gene3D" id="2.40.400.10">
    <property type="entry name" value="Acetoacetate decarboxylase-like"/>
    <property type="match status" value="1"/>
</dbReference>
<dbReference type="SUPFAM" id="SSF160104">
    <property type="entry name" value="Acetoacetate decarboxylase-like"/>
    <property type="match status" value="1"/>
</dbReference>
<dbReference type="PANTHER" id="PTHR40518:SF1">
    <property type="entry name" value="ACETOACETATE DECARBOXYLASE"/>
    <property type="match status" value="1"/>
</dbReference>
<evidence type="ECO:0000313" key="2">
    <source>
        <dbReference type="EMBL" id="PNP38349.1"/>
    </source>
</evidence>
<dbReference type="OrthoDB" id="9970474at2759"/>
<dbReference type="PANTHER" id="PTHR40518">
    <property type="entry name" value="ACETOACETATE DECARBOXYLASE"/>
    <property type="match status" value="1"/>
</dbReference>
<dbReference type="Proteomes" id="UP000236546">
    <property type="component" value="Unassembled WGS sequence"/>
</dbReference>
<name>A0A2K0SYJ6_9HYPO</name>
<dbReference type="InterPro" id="IPR023375">
    <property type="entry name" value="ADC_dom_sf"/>
</dbReference>
<feature type="region of interest" description="Disordered" evidence="1">
    <location>
        <begin position="395"/>
        <end position="443"/>
    </location>
</feature>
<feature type="region of interest" description="Disordered" evidence="1">
    <location>
        <begin position="41"/>
        <end position="81"/>
    </location>
</feature>
<evidence type="ECO:0000313" key="3">
    <source>
        <dbReference type="Proteomes" id="UP000236546"/>
    </source>
</evidence>